<dbReference type="Pfam" id="PF01551">
    <property type="entry name" value="Peptidase_M23"/>
    <property type="match status" value="1"/>
</dbReference>
<name>A0A4R0JV35_9ACTN</name>
<proteinExistence type="predicted"/>
<dbReference type="InterPro" id="IPR011055">
    <property type="entry name" value="Dup_hybrid_motif"/>
</dbReference>
<dbReference type="Proteomes" id="UP000293342">
    <property type="component" value="Unassembled WGS sequence"/>
</dbReference>
<evidence type="ECO:0000313" key="3">
    <source>
        <dbReference type="Proteomes" id="UP000293342"/>
    </source>
</evidence>
<dbReference type="InterPro" id="IPR016047">
    <property type="entry name" value="M23ase_b-sheet_dom"/>
</dbReference>
<dbReference type="AlphaFoldDB" id="A0A4R0JV35"/>
<dbReference type="EMBL" id="SJKD01000004">
    <property type="protein sequence ID" value="TCC49056.1"/>
    <property type="molecule type" value="Genomic_DNA"/>
</dbReference>
<comment type="caution">
    <text evidence="2">The sequence shown here is derived from an EMBL/GenBank/DDBJ whole genome shotgun (WGS) entry which is preliminary data.</text>
</comment>
<feature type="domain" description="M23ase beta-sheet core" evidence="1">
    <location>
        <begin position="36"/>
        <end position="129"/>
    </location>
</feature>
<evidence type="ECO:0000313" key="2">
    <source>
        <dbReference type="EMBL" id="TCC49056.1"/>
    </source>
</evidence>
<dbReference type="SUPFAM" id="SSF51261">
    <property type="entry name" value="Duplicated hybrid motif"/>
    <property type="match status" value="1"/>
</dbReference>
<dbReference type="Gene3D" id="2.70.70.10">
    <property type="entry name" value="Glucose Permease (Domain IIA)"/>
    <property type="match status" value="1"/>
</dbReference>
<organism evidence="2 3">
    <name type="scientific">Kribbella capetownensis</name>
    <dbReference type="NCBI Taxonomy" id="1572659"/>
    <lineage>
        <taxon>Bacteria</taxon>
        <taxon>Bacillati</taxon>
        <taxon>Actinomycetota</taxon>
        <taxon>Actinomycetes</taxon>
        <taxon>Propionibacteriales</taxon>
        <taxon>Kribbellaceae</taxon>
        <taxon>Kribbella</taxon>
    </lineage>
</organism>
<keyword evidence="3" id="KW-1185">Reference proteome</keyword>
<reference evidence="2 3" key="1">
    <citation type="submission" date="2019-02" db="EMBL/GenBank/DDBJ databases">
        <title>Kribbella capetownensis sp. nov. and Kribbella speibonae sp. nov., isolated from soil.</title>
        <authorList>
            <person name="Curtis S.M."/>
            <person name="Norton I."/>
            <person name="Everest G.J."/>
            <person name="Meyers P.R."/>
        </authorList>
    </citation>
    <scope>NUCLEOTIDE SEQUENCE [LARGE SCALE GENOMIC DNA]</scope>
    <source>
        <strain evidence="2 3">YM53</strain>
    </source>
</reference>
<dbReference type="RefSeq" id="WP_131515322.1">
    <property type="nucleotide sequence ID" value="NZ_SJKD01000004.1"/>
</dbReference>
<evidence type="ECO:0000259" key="1">
    <source>
        <dbReference type="Pfam" id="PF01551"/>
    </source>
</evidence>
<accession>A0A4R0JV35</accession>
<sequence>MSGFTIELSTPFPSGFTGGLGGPQQGGHQPPHWYIEYGMDLGADDGTDVYATFDGHITRMSPHVPSDDSGKVYGAQLFVRAHNDMMGGFYTHMTDVPPELTVGSAVSRGDWLGRVFAFDGIPAHLHLALVEIVGGLPGGSYQGVDLYGHVVEAANSDLVASVAFARDGTPPVVGG</sequence>
<gene>
    <name evidence="2" type="ORF">E0H75_21170</name>
</gene>
<dbReference type="OrthoDB" id="9810670at2"/>
<protein>
    <recommendedName>
        <fullName evidence="1">M23ase beta-sheet core domain-containing protein</fullName>
    </recommendedName>
</protein>